<dbReference type="InterPro" id="IPR036770">
    <property type="entry name" value="Ankyrin_rpt-contain_sf"/>
</dbReference>
<protein>
    <submittedName>
        <fullName evidence="3">Uncharacterized protein</fullName>
    </submittedName>
</protein>
<dbReference type="Gene3D" id="1.25.40.20">
    <property type="entry name" value="Ankyrin repeat-containing domain"/>
    <property type="match status" value="2"/>
</dbReference>
<evidence type="ECO:0000256" key="2">
    <source>
        <dbReference type="PROSITE-ProRule" id="PRU00023"/>
    </source>
</evidence>
<comment type="caution">
    <text evidence="3">The sequence shown here is derived from an EMBL/GenBank/DDBJ whole genome shotgun (WGS) entry which is preliminary data.</text>
</comment>
<proteinExistence type="predicted"/>
<dbReference type="PROSITE" id="PS50297">
    <property type="entry name" value="ANK_REP_REGION"/>
    <property type="match status" value="2"/>
</dbReference>
<dbReference type="InterPro" id="IPR053064">
    <property type="entry name" value="Ankyrin-MYND_domain-protein"/>
</dbReference>
<dbReference type="InterPro" id="IPR003409">
    <property type="entry name" value="MORN"/>
</dbReference>
<dbReference type="Pfam" id="PF12796">
    <property type="entry name" value="Ank_2"/>
    <property type="match status" value="2"/>
</dbReference>
<name>A0ABN8T0L7_9CNID</name>
<dbReference type="InterPro" id="IPR002110">
    <property type="entry name" value="Ankyrin_rpt"/>
</dbReference>
<feature type="repeat" description="ANK" evidence="2">
    <location>
        <begin position="619"/>
        <end position="654"/>
    </location>
</feature>
<reference evidence="3 4" key="1">
    <citation type="submission" date="2022-05" db="EMBL/GenBank/DDBJ databases">
        <authorList>
            <consortium name="Genoscope - CEA"/>
            <person name="William W."/>
        </authorList>
    </citation>
    <scope>NUCLEOTIDE SEQUENCE [LARGE SCALE GENOMIC DNA]</scope>
</reference>
<feature type="repeat" description="ANK" evidence="2">
    <location>
        <begin position="661"/>
        <end position="698"/>
    </location>
</feature>
<sequence length="701" mass="77675">MKRRTKISTSNRALRLNTSQYRREYKSGAVYHGELEGTKKSGKGIFKWPNGACYDGEYVDNTRHGYGKQFWPDGSIYEGALVRDLRHGRGTLTWPDGEETNEIGNQPRLNKFNLNIILTCTKKGRSDRDSIHLWAIHSFHVDHNMRLGIYRGDERDGPGIMTYVDSEQDVGLWCGERLIKLCSVMDSAFLFQHYSNYNVNAGNNLSGRVRRANTAKQNIRNTSPSLQDFEGVEDSKLQSQIPNSFPFSDILEGVRGDKGPKGPTEQSSEELLKAAAAGDCFKVRNLIESGKVHVDVADKTGYTALLAASVNCHRDVINCLLDNGANVNKLNDEGLSVLAACHVLFYTKHTWKDNIAENIPHENLFNCIQEDGQKGIYIHRNYRQSAAVEDAKMETKSESGEVDVNSDDEFVANCTENENNQVGSNDQRTYKVIEFNDRKSGNKDESGHELENNLSNNLKRKLDLKKNGFMKDFEKQGMEIIIDSSVENVLDSGMLTPNSNASVTHDNVSDKTSKLNIMNPSLFSMMSAVSSTRQLTESGDDLRSENSMEQNKQVLLAVQRRPHLEATVRLLLKRGADPNASSLPMPVLFFAVKAADSAAVEILLQKGADTSAKLSTEHLGIAPLHIAVALPDETGVEITELLLKSGADPNIRDSAFGSEDNGRTAGHIVCSREDNDKVSCGIVRLLLEYGANPDLLCEGHS</sequence>
<accession>A0ABN8T0L7</accession>
<dbReference type="PANTHER" id="PTHR15897">
    <property type="entry name" value="ANKYRIN REPEAT AND MYND DOMAIN PROTEIN 1"/>
    <property type="match status" value="1"/>
</dbReference>
<dbReference type="SUPFAM" id="SSF82185">
    <property type="entry name" value="Histone H3 K4-specific methyltransferase SET7/9 N-terminal domain"/>
    <property type="match status" value="1"/>
</dbReference>
<evidence type="ECO:0000256" key="1">
    <source>
        <dbReference type="ARBA" id="ARBA00022737"/>
    </source>
</evidence>
<dbReference type="Pfam" id="PF02493">
    <property type="entry name" value="MORN"/>
    <property type="match status" value="4"/>
</dbReference>
<keyword evidence="2" id="KW-0040">ANK repeat</keyword>
<evidence type="ECO:0000313" key="3">
    <source>
        <dbReference type="EMBL" id="CAH3196821.1"/>
    </source>
</evidence>
<evidence type="ECO:0000313" key="4">
    <source>
        <dbReference type="Proteomes" id="UP001159427"/>
    </source>
</evidence>
<dbReference type="SMART" id="SM00698">
    <property type="entry name" value="MORN"/>
    <property type="match status" value="4"/>
</dbReference>
<keyword evidence="1" id="KW-0677">Repeat</keyword>
<dbReference type="PANTHER" id="PTHR15897:SF2">
    <property type="entry name" value="ANKYRIN REPEAT AND MYND DOMAIN-CONTAINING PROTEIN 1"/>
    <property type="match status" value="1"/>
</dbReference>
<dbReference type="SMART" id="SM00248">
    <property type="entry name" value="ANK"/>
    <property type="match status" value="5"/>
</dbReference>
<dbReference type="Proteomes" id="UP001159427">
    <property type="component" value="Unassembled WGS sequence"/>
</dbReference>
<keyword evidence="4" id="KW-1185">Reference proteome</keyword>
<dbReference type="PROSITE" id="PS50088">
    <property type="entry name" value="ANK_REPEAT"/>
    <property type="match status" value="3"/>
</dbReference>
<dbReference type="Gene3D" id="2.20.110.10">
    <property type="entry name" value="Histone H3 K4-specific methyltransferase SET7/9 N-terminal domain"/>
    <property type="match status" value="1"/>
</dbReference>
<dbReference type="EMBL" id="CALNXI010005010">
    <property type="protein sequence ID" value="CAH3196821.1"/>
    <property type="molecule type" value="Genomic_DNA"/>
</dbReference>
<feature type="non-terminal residue" evidence="3">
    <location>
        <position position="701"/>
    </location>
</feature>
<organism evidence="3 4">
    <name type="scientific">Porites evermanni</name>
    <dbReference type="NCBI Taxonomy" id="104178"/>
    <lineage>
        <taxon>Eukaryota</taxon>
        <taxon>Metazoa</taxon>
        <taxon>Cnidaria</taxon>
        <taxon>Anthozoa</taxon>
        <taxon>Hexacorallia</taxon>
        <taxon>Scleractinia</taxon>
        <taxon>Fungiina</taxon>
        <taxon>Poritidae</taxon>
        <taxon>Porites</taxon>
    </lineage>
</organism>
<feature type="repeat" description="ANK" evidence="2">
    <location>
        <begin position="300"/>
        <end position="332"/>
    </location>
</feature>
<gene>
    <name evidence="3" type="ORF">PEVE_00033704</name>
</gene>
<dbReference type="SUPFAM" id="SSF48403">
    <property type="entry name" value="Ankyrin repeat"/>
    <property type="match status" value="2"/>
</dbReference>